<evidence type="ECO:0000256" key="1">
    <source>
        <dbReference type="ARBA" id="ARBA00023224"/>
    </source>
</evidence>
<dbReference type="Pfam" id="PF00015">
    <property type="entry name" value="MCPsignal"/>
    <property type="match status" value="1"/>
</dbReference>
<dbReference type="PANTHER" id="PTHR32089">
    <property type="entry name" value="METHYL-ACCEPTING CHEMOTAXIS PROTEIN MCPB"/>
    <property type="match status" value="1"/>
</dbReference>
<evidence type="ECO:0000256" key="4">
    <source>
        <dbReference type="SAM" id="MobiDB-lite"/>
    </source>
</evidence>
<dbReference type="AlphaFoldDB" id="A0A1V1PGK4"/>
<dbReference type="GO" id="GO:0007165">
    <property type="term" value="P:signal transduction"/>
    <property type="evidence" value="ECO:0007669"/>
    <property type="project" value="UniProtKB-KW"/>
</dbReference>
<name>A0A1V1PGK4_9BACT</name>
<evidence type="ECO:0000313" key="9">
    <source>
        <dbReference type="Proteomes" id="UP000189670"/>
    </source>
</evidence>
<evidence type="ECO:0000259" key="6">
    <source>
        <dbReference type="PROSITE" id="PS50111"/>
    </source>
</evidence>
<evidence type="ECO:0000259" key="7">
    <source>
        <dbReference type="PROSITE" id="PS50885"/>
    </source>
</evidence>
<reference evidence="9" key="1">
    <citation type="submission" date="2012-11" db="EMBL/GenBank/DDBJ databases">
        <authorList>
            <person name="Lucero-Rivera Y.E."/>
            <person name="Tovar-Ramirez D."/>
        </authorList>
    </citation>
    <scope>NUCLEOTIDE SEQUENCE [LARGE SCALE GENOMIC DNA]</scope>
    <source>
        <strain evidence="9">Araruama</strain>
    </source>
</reference>
<keyword evidence="5" id="KW-0812">Transmembrane</keyword>
<dbReference type="PROSITE" id="PS50111">
    <property type="entry name" value="CHEMOTAXIS_TRANSDUC_2"/>
    <property type="match status" value="1"/>
</dbReference>
<dbReference type="InterPro" id="IPR004089">
    <property type="entry name" value="MCPsignal_dom"/>
</dbReference>
<feature type="compositionally biased region" description="Low complexity" evidence="4">
    <location>
        <begin position="56"/>
        <end position="65"/>
    </location>
</feature>
<dbReference type="CDD" id="cd06225">
    <property type="entry name" value="HAMP"/>
    <property type="match status" value="1"/>
</dbReference>
<organism evidence="8 9">
    <name type="scientific">Candidatus Magnetoglobus multicellularis str. Araruama</name>
    <dbReference type="NCBI Taxonomy" id="890399"/>
    <lineage>
        <taxon>Bacteria</taxon>
        <taxon>Pseudomonadati</taxon>
        <taxon>Thermodesulfobacteriota</taxon>
        <taxon>Desulfobacteria</taxon>
        <taxon>Desulfobacterales</taxon>
        <taxon>Desulfobacteraceae</taxon>
        <taxon>Candidatus Magnetoglobus</taxon>
    </lineage>
</organism>
<dbReference type="SMART" id="SM00304">
    <property type="entry name" value="HAMP"/>
    <property type="match status" value="1"/>
</dbReference>
<evidence type="ECO:0000256" key="3">
    <source>
        <dbReference type="PROSITE-ProRule" id="PRU00284"/>
    </source>
</evidence>
<feature type="region of interest" description="Disordered" evidence="4">
    <location>
        <begin position="1"/>
        <end position="65"/>
    </location>
</feature>
<accession>A0A1V1PGK4</accession>
<dbReference type="InterPro" id="IPR003660">
    <property type="entry name" value="HAMP_dom"/>
</dbReference>
<dbReference type="PANTHER" id="PTHR32089:SF112">
    <property type="entry name" value="LYSOZYME-LIKE PROTEIN-RELATED"/>
    <property type="match status" value="1"/>
</dbReference>
<sequence>MSQDENKNQANNHAEGTDFVVPEPDGIKSGYPIDDGDMDSDDSIVAHETLRKPSARSKSSETISESSYLNDQRGMSIKTKLISSMAGLTVVIICIGLISYFSIYKINYISNVIADYYTTLAQLSDQIKSTVYKIRDAEKDFLLVEEQEALNRASRFTERLRGQISNAKDIGKIIEDKEGLKMGGQYENMFEAVENYDNMFAQQVKDIKKARTDIDDNISNMLEYKKQLLNKSDANHLLLKTLNENFWLDIQRQLKSKDGLTTEVQLLIIGNLLNQLEKMMLYIQVNIAYYFGNERKSTADAAKEYIKTAIDLTHRIYREAEDEKIQVQVEKIRQNLNIYSSFFNEVIDSVELTKKKKTEIDRRILSQKSGLKKEGDYLISLASEISNNNWDNISNQNTSLTKISYQSQFIVIILAFVGAILGIFVLIYIPRPILTGIQQLLAAAQNISSGNLRTTITLKSSDELGQLSKTFELMRKNLADLVGRIQRASVQISTSVNEIQAASNQQSSTANEQSTALNEFNSTQTEISRTSSNLSNVSEQVYNNATTISKWVDETNGKSSQILESMNAISSSTKLTSDRIKSLNDQMDNINDAVITISGIADQTTLLSLNAAIEANKAGELGKGFAVVATEIRRLSDRSIDSAGSITTMVRDIQRATENSVVAMDKSSEEIRIGIDMVKDSTQTLSGINNSMSQIQEQISEISVSSKDQAESAQQTYQTTSELLTSSKMVAQASKQTLTAALELNAMANQLRDAVSAFQI</sequence>
<feature type="transmembrane region" description="Helical" evidence="5">
    <location>
        <begin position="81"/>
        <end position="103"/>
    </location>
</feature>
<feature type="transmembrane region" description="Helical" evidence="5">
    <location>
        <begin position="409"/>
        <end position="429"/>
    </location>
</feature>
<gene>
    <name evidence="8" type="ORF">OMM_00533</name>
</gene>
<evidence type="ECO:0000256" key="5">
    <source>
        <dbReference type="SAM" id="Phobius"/>
    </source>
</evidence>
<dbReference type="Proteomes" id="UP000189670">
    <property type="component" value="Unassembled WGS sequence"/>
</dbReference>
<dbReference type="Gene3D" id="1.10.287.950">
    <property type="entry name" value="Methyl-accepting chemotaxis protein"/>
    <property type="match status" value="1"/>
</dbReference>
<dbReference type="GO" id="GO:0016020">
    <property type="term" value="C:membrane"/>
    <property type="evidence" value="ECO:0007669"/>
    <property type="project" value="InterPro"/>
</dbReference>
<feature type="domain" description="Methyl-accepting transducer" evidence="6">
    <location>
        <begin position="488"/>
        <end position="724"/>
    </location>
</feature>
<dbReference type="SMART" id="SM00283">
    <property type="entry name" value="MA"/>
    <property type="match status" value="1"/>
</dbReference>
<dbReference type="PROSITE" id="PS50885">
    <property type="entry name" value="HAMP"/>
    <property type="match status" value="1"/>
</dbReference>
<comment type="caution">
    <text evidence="8">The sequence shown here is derived from an EMBL/GenBank/DDBJ whole genome shotgun (WGS) entry which is preliminary data.</text>
</comment>
<keyword evidence="5" id="KW-1133">Transmembrane helix</keyword>
<keyword evidence="1 3" id="KW-0807">Transducer</keyword>
<dbReference type="Pfam" id="PF00672">
    <property type="entry name" value="HAMP"/>
    <property type="match status" value="1"/>
</dbReference>
<dbReference type="SUPFAM" id="SSF58104">
    <property type="entry name" value="Methyl-accepting chemotaxis protein (MCP) signaling domain"/>
    <property type="match status" value="1"/>
</dbReference>
<evidence type="ECO:0000313" key="8">
    <source>
        <dbReference type="EMBL" id="ETR73997.1"/>
    </source>
</evidence>
<feature type="region of interest" description="Disordered" evidence="4">
    <location>
        <begin position="503"/>
        <end position="533"/>
    </location>
</feature>
<feature type="domain" description="HAMP" evidence="7">
    <location>
        <begin position="431"/>
        <end position="483"/>
    </location>
</feature>
<evidence type="ECO:0000256" key="2">
    <source>
        <dbReference type="ARBA" id="ARBA00029447"/>
    </source>
</evidence>
<protein>
    <submittedName>
        <fullName evidence="8">Sensory transducer protein</fullName>
    </submittedName>
</protein>
<dbReference type="EMBL" id="ATBP01000027">
    <property type="protein sequence ID" value="ETR73997.1"/>
    <property type="molecule type" value="Genomic_DNA"/>
</dbReference>
<keyword evidence="5" id="KW-0472">Membrane</keyword>
<proteinExistence type="inferred from homology"/>
<comment type="similarity">
    <text evidence="2">Belongs to the methyl-accepting chemotaxis (MCP) protein family.</text>
</comment>